<reference evidence="6 7" key="1">
    <citation type="submission" date="2023-05" db="EMBL/GenBank/DDBJ databases">
        <title>Streptomyces fuscus sp. nov., a brown-black pigment producing actinomyces isolated from dry sand of Sea duck farm.</title>
        <authorList>
            <person name="Xie J."/>
            <person name="Shen N."/>
        </authorList>
    </citation>
    <scope>NUCLEOTIDE SEQUENCE [LARGE SCALE GENOMIC DNA]</scope>
    <source>
        <strain evidence="6 7">GXMU-J15</strain>
    </source>
</reference>
<accession>A0ABT7J499</accession>
<evidence type="ECO:0000256" key="3">
    <source>
        <dbReference type="ARBA" id="ARBA00023015"/>
    </source>
</evidence>
<feature type="domain" description="ANTAR" evidence="5">
    <location>
        <begin position="170"/>
        <end position="231"/>
    </location>
</feature>
<dbReference type="InterPro" id="IPR003018">
    <property type="entry name" value="GAF"/>
</dbReference>
<organism evidence="6 7">
    <name type="scientific">Streptomyces fuscus</name>
    <dbReference type="NCBI Taxonomy" id="3048495"/>
    <lineage>
        <taxon>Bacteria</taxon>
        <taxon>Bacillati</taxon>
        <taxon>Actinomycetota</taxon>
        <taxon>Actinomycetes</taxon>
        <taxon>Kitasatosporales</taxon>
        <taxon>Streptomycetaceae</taxon>
        <taxon>Streptomyces</taxon>
    </lineage>
</organism>
<dbReference type="SUPFAM" id="SSF52172">
    <property type="entry name" value="CheY-like"/>
    <property type="match status" value="1"/>
</dbReference>
<evidence type="ECO:0000313" key="7">
    <source>
        <dbReference type="Proteomes" id="UP001241926"/>
    </source>
</evidence>
<dbReference type="Pfam" id="PF03861">
    <property type="entry name" value="ANTAR"/>
    <property type="match status" value="1"/>
</dbReference>
<keyword evidence="1" id="KW-0808">Transferase</keyword>
<dbReference type="InterPro" id="IPR012074">
    <property type="entry name" value="GAF_ANTAR"/>
</dbReference>
<dbReference type="SUPFAM" id="SSF55781">
    <property type="entry name" value="GAF domain-like"/>
    <property type="match status" value="1"/>
</dbReference>
<name>A0ABT7J499_9ACTN</name>
<dbReference type="Gene3D" id="1.10.10.10">
    <property type="entry name" value="Winged helix-like DNA-binding domain superfamily/Winged helix DNA-binding domain"/>
    <property type="match status" value="1"/>
</dbReference>
<evidence type="ECO:0000256" key="2">
    <source>
        <dbReference type="ARBA" id="ARBA00022777"/>
    </source>
</evidence>
<dbReference type="EMBL" id="JASJUS010000025">
    <property type="protein sequence ID" value="MDL2079689.1"/>
    <property type="molecule type" value="Genomic_DNA"/>
</dbReference>
<dbReference type="Pfam" id="PF13185">
    <property type="entry name" value="GAF_2"/>
    <property type="match status" value="1"/>
</dbReference>
<evidence type="ECO:0000259" key="5">
    <source>
        <dbReference type="PROSITE" id="PS50921"/>
    </source>
</evidence>
<evidence type="ECO:0000256" key="4">
    <source>
        <dbReference type="ARBA" id="ARBA00023163"/>
    </source>
</evidence>
<dbReference type="PIRSF" id="PIRSF036625">
    <property type="entry name" value="GAF_ANTAR"/>
    <property type="match status" value="1"/>
</dbReference>
<dbReference type="PROSITE" id="PS50921">
    <property type="entry name" value="ANTAR"/>
    <property type="match status" value="1"/>
</dbReference>
<protein>
    <submittedName>
        <fullName evidence="6">GAF and ANTAR domain-containing protein</fullName>
    </submittedName>
</protein>
<evidence type="ECO:0000313" key="6">
    <source>
        <dbReference type="EMBL" id="MDL2079689.1"/>
    </source>
</evidence>
<proteinExistence type="predicted"/>
<keyword evidence="7" id="KW-1185">Reference proteome</keyword>
<gene>
    <name evidence="6" type="ORF">QNN03_24905</name>
</gene>
<comment type="caution">
    <text evidence="6">The sequence shown here is derived from an EMBL/GenBank/DDBJ whole genome shotgun (WGS) entry which is preliminary data.</text>
</comment>
<keyword evidence="3" id="KW-0805">Transcription regulation</keyword>
<dbReference type="RefSeq" id="WP_285435206.1">
    <property type="nucleotide sequence ID" value="NZ_JASJUS010000025.1"/>
</dbReference>
<dbReference type="Gene3D" id="3.30.450.40">
    <property type="match status" value="1"/>
</dbReference>
<evidence type="ECO:0000256" key="1">
    <source>
        <dbReference type="ARBA" id="ARBA00022679"/>
    </source>
</evidence>
<dbReference type="InterPro" id="IPR011006">
    <property type="entry name" value="CheY-like_superfamily"/>
</dbReference>
<keyword evidence="4" id="KW-0804">Transcription</keyword>
<dbReference type="InterPro" id="IPR036388">
    <property type="entry name" value="WH-like_DNA-bd_sf"/>
</dbReference>
<dbReference type="SMART" id="SM01012">
    <property type="entry name" value="ANTAR"/>
    <property type="match status" value="1"/>
</dbReference>
<dbReference type="InterPro" id="IPR029016">
    <property type="entry name" value="GAF-like_dom_sf"/>
</dbReference>
<keyword evidence="2" id="KW-0418">Kinase</keyword>
<sequence>MRCENREALLAAALVEAADTLTDGFETTAHLRRVSDRCVELLGARAAGFMLIDGGRTASLAGSGEPCDLALDLLRAQSGGGPCLDSCGTGRPVPPVSLGTAHAGARWPVFTELALRHGVAVTFAVPVRGRGPLLGALNIFTAALPSDAQLVLAQILADATALGLANHHAYAHCRTLATQLQQALSSRVRIEQAKGMLAERWNTTPDTAFLTLRGHARRHQLPLDTVARWVIERTEEATRLRREPGEGPGGRS</sequence>
<dbReference type="InterPro" id="IPR005561">
    <property type="entry name" value="ANTAR"/>
</dbReference>
<dbReference type="Proteomes" id="UP001241926">
    <property type="component" value="Unassembled WGS sequence"/>
</dbReference>